<gene>
    <name evidence="3" type="ORF">FLP30_10860</name>
</gene>
<keyword evidence="4" id="KW-1185">Reference proteome</keyword>
<name>A0A5C1YR96_9PROT</name>
<dbReference type="KEGG" id="acek:FLP30_10860"/>
<dbReference type="GO" id="GO:0005856">
    <property type="term" value="C:cytoskeleton"/>
    <property type="evidence" value="ECO:0007669"/>
    <property type="project" value="TreeGrafter"/>
</dbReference>
<organism evidence="3 4">
    <name type="scientific">Acetobacter vaccinii</name>
    <dbReference type="NCBI Taxonomy" id="2592655"/>
    <lineage>
        <taxon>Bacteria</taxon>
        <taxon>Pseudomonadati</taxon>
        <taxon>Pseudomonadota</taxon>
        <taxon>Alphaproteobacteria</taxon>
        <taxon>Acetobacterales</taxon>
        <taxon>Acetobacteraceae</taxon>
        <taxon>Acetobacter</taxon>
    </lineage>
</organism>
<comment type="similarity">
    <text evidence="1">Belongs to the aldolase class II family.</text>
</comment>
<dbReference type="GO" id="GO:0051015">
    <property type="term" value="F:actin filament binding"/>
    <property type="evidence" value="ECO:0007669"/>
    <property type="project" value="TreeGrafter"/>
</dbReference>
<evidence type="ECO:0000313" key="3">
    <source>
        <dbReference type="EMBL" id="QEO18165.1"/>
    </source>
</evidence>
<dbReference type="EMBL" id="CP043506">
    <property type="protein sequence ID" value="QEO18165.1"/>
    <property type="molecule type" value="Genomic_DNA"/>
</dbReference>
<accession>A0A5C1YR96</accession>
<dbReference type="SUPFAM" id="SSF53639">
    <property type="entry name" value="AraD/HMP-PK domain-like"/>
    <property type="match status" value="1"/>
</dbReference>
<dbReference type="InterPro" id="IPR036409">
    <property type="entry name" value="Aldolase_II/adducin_N_sf"/>
</dbReference>
<proteinExistence type="inferred from homology"/>
<evidence type="ECO:0000256" key="1">
    <source>
        <dbReference type="ARBA" id="ARBA00037961"/>
    </source>
</evidence>
<evidence type="ECO:0000313" key="4">
    <source>
        <dbReference type="Proteomes" id="UP000324536"/>
    </source>
</evidence>
<reference evidence="3 4" key="1">
    <citation type="submission" date="2019-09" db="EMBL/GenBank/DDBJ databases">
        <title>Genome sequencing of strain KACC 21233.</title>
        <authorList>
            <person name="Heo J."/>
            <person name="Kim S.-J."/>
            <person name="Kim J.-S."/>
            <person name="Hong S.-B."/>
            <person name="Kwon S.-W."/>
        </authorList>
    </citation>
    <scope>NUCLEOTIDE SEQUENCE [LARGE SCALE GENOMIC DNA]</scope>
    <source>
        <strain evidence="3 4">KACC 21233</strain>
    </source>
</reference>
<feature type="domain" description="Class II aldolase/adducin N-terminal" evidence="2">
    <location>
        <begin position="36"/>
        <end position="222"/>
    </location>
</feature>
<dbReference type="OrthoDB" id="5291399at2"/>
<dbReference type="InterPro" id="IPR001303">
    <property type="entry name" value="Aldolase_II/adducin_N"/>
</dbReference>
<dbReference type="RefSeq" id="WP_149279828.1">
    <property type="nucleotide sequence ID" value="NZ_CP043506.1"/>
</dbReference>
<dbReference type="PANTHER" id="PTHR10672">
    <property type="entry name" value="ADDUCIN"/>
    <property type="match status" value="1"/>
</dbReference>
<sequence>MSEHVSSFNHELFLAGSDLRIPDPRPLEEEQKHRKERLAIALRVFGYLGFEHGLAGHFSARDPISPDLFWMNPLGIPFSKIKASDLSLVSGDGTVVEGPKLINQSGVPYHDEIQKARPDVVGIAHAHAFFGRTWSAFRRPLLPITAEASFFHQDQALFDPALFAERIPSLPKPGEQGQIVAGALGNKNTLIWFNHGVWTVGTTVEVAAWRFLTFEDAARSQLVAQAADVPPPPPPPAVSAEQRARQDVFAHYSFLSLWDRISDDNRDVTE</sequence>
<dbReference type="Proteomes" id="UP000324536">
    <property type="component" value="Chromosome"/>
</dbReference>
<dbReference type="Gene3D" id="3.40.225.10">
    <property type="entry name" value="Class II aldolase/adducin N-terminal domain"/>
    <property type="match status" value="1"/>
</dbReference>
<dbReference type="Pfam" id="PF00596">
    <property type="entry name" value="Aldolase_II"/>
    <property type="match status" value="1"/>
</dbReference>
<dbReference type="InterPro" id="IPR051017">
    <property type="entry name" value="Aldolase-II_Adducin_sf"/>
</dbReference>
<dbReference type="AlphaFoldDB" id="A0A5C1YR96"/>
<dbReference type="PANTHER" id="PTHR10672:SF3">
    <property type="entry name" value="PROTEIN HU-LI TAI SHAO"/>
    <property type="match status" value="1"/>
</dbReference>
<dbReference type="SMART" id="SM01007">
    <property type="entry name" value="Aldolase_II"/>
    <property type="match status" value="1"/>
</dbReference>
<protein>
    <submittedName>
        <fullName evidence="3">Aldolase</fullName>
    </submittedName>
</protein>
<evidence type="ECO:0000259" key="2">
    <source>
        <dbReference type="SMART" id="SM01007"/>
    </source>
</evidence>